<dbReference type="PROSITE" id="PS50853">
    <property type="entry name" value="FN3"/>
    <property type="match status" value="1"/>
</dbReference>
<accession>A0A8C4QH20</accession>
<evidence type="ECO:0000256" key="2">
    <source>
        <dbReference type="SAM" id="MobiDB-lite"/>
    </source>
</evidence>
<dbReference type="PANTHER" id="PTHR13817:SF151">
    <property type="entry name" value="TITIN"/>
    <property type="match status" value="1"/>
</dbReference>
<dbReference type="InterPro" id="IPR036116">
    <property type="entry name" value="FN3_sf"/>
</dbReference>
<sequence length="400" mass="44713">MLINELKILNSIQMLLRVMSGVSKIVTVDVRPEAARWLRVKDLVKGMTYQFQVKGRTFAYGPEAKANVSTAPMEGSPGPPATPRVIRHDSEVSLQWEEGKPSRSPMTSYMIEARPSDEGLWDILIKDLQKDQTSYTFSNTLLKPGISYTFRIVPVNSYGCGLPSEPSEPYSVFTDSAFYDEWWFLVVVALSGLILILLLVFILVIRGQSQKHLRRGNSGMTPKAGTLAHEEMVSLDDRFTASLELNERQLPVKNTFGRRSALQARSPPRPSPGSLRYTDEDLPAEYDSIKKPDSNGSLNEKLSEIPESPSEEEGDPDKIEERDTTHSFVNHYISDPTYYNSWRRQQRDLLRPKVQCSLEGERGEAEGANHVVKSPYASSDGDIRMAASFGPGLAGFSSFV</sequence>
<name>A0A8C4QH20_EPTBU</name>
<feature type="transmembrane region" description="Helical" evidence="3">
    <location>
        <begin position="182"/>
        <end position="205"/>
    </location>
</feature>
<dbReference type="SUPFAM" id="SSF49265">
    <property type="entry name" value="Fibronectin type III"/>
    <property type="match status" value="1"/>
</dbReference>
<organism evidence="5 6">
    <name type="scientific">Eptatretus burgeri</name>
    <name type="common">Inshore hagfish</name>
    <dbReference type="NCBI Taxonomy" id="7764"/>
    <lineage>
        <taxon>Eukaryota</taxon>
        <taxon>Metazoa</taxon>
        <taxon>Chordata</taxon>
        <taxon>Craniata</taxon>
        <taxon>Vertebrata</taxon>
        <taxon>Cyclostomata</taxon>
        <taxon>Myxini</taxon>
        <taxon>Myxiniformes</taxon>
        <taxon>Myxinidae</taxon>
        <taxon>Eptatretinae</taxon>
        <taxon>Eptatretus</taxon>
    </lineage>
</organism>
<evidence type="ECO:0000259" key="4">
    <source>
        <dbReference type="PROSITE" id="PS50853"/>
    </source>
</evidence>
<keyword evidence="6" id="KW-1185">Reference proteome</keyword>
<dbReference type="Pfam" id="PF00041">
    <property type="entry name" value="fn3"/>
    <property type="match status" value="1"/>
</dbReference>
<keyword evidence="3" id="KW-0472">Membrane</keyword>
<dbReference type="GO" id="GO:0045214">
    <property type="term" value="P:sarcomere organization"/>
    <property type="evidence" value="ECO:0007669"/>
    <property type="project" value="TreeGrafter"/>
</dbReference>
<dbReference type="GO" id="GO:0031430">
    <property type="term" value="C:M band"/>
    <property type="evidence" value="ECO:0007669"/>
    <property type="project" value="TreeGrafter"/>
</dbReference>
<dbReference type="GeneTree" id="ENSGT00940000155761"/>
<dbReference type="Ensembl" id="ENSEBUT00000015444.1">
    <property type="protein sequence ID" value="ENSEBUP00000014868.1"/>
    <property type="gene ID" value="ENSEBUG00000009380.1"/>
</dbReference>
<keyword evidence="1" id="KW-0677">Repeat</keyword>
<dbReference type="InterPro" id="IPR013783">
    <property type="entry name" value="Ig-like_fold"/>
</dbReference>
<keyword evidence="3" id="KW-1133">Transmembrane helix</keyword>
<feature type="region of interest" description="Disordered" evidence="2">
    <location>
        <begin position="256"/>
        <end position="319"/>
    </location>
</feature>
<dbReference type="Gene3D" id="2.60.40.10">
    <property type="entry name" value="Immunoglobulins"/>
    <property type="match status" value="1"/>
</dbReference>
<evidence type="ECO:0000256" key="1">
    <source>
        <dbReference type="ARBA" id="ARBA00022737"/>
    </source>
</evidence>
<dbReference type="SMART" id="SM00060">
    <property type="entry name" value="FN3"/>
    <property type="match status" value="1"/>
</dbReference>
<dbReference type="CDD" id="cd00063">
    <property type="entry name" value="FN3"/>
    <property type="match status" value="1"/>
</dbReference>
<dbReference type="AlphaFoldDB" id="A0A8C4QH20"/>
<proteinExistence type="predicted"/>
<feature type="domain" description="Fibronectin type-III" evidence="4">
    <location>
        <begin position="79"/>
        <end position="177"/>
    </location>
</feature>
<reference evidence="5" key="2">
    <citation type="submission" date="2025-09" db="UniProtKB">
        <authorList>
            <consortium name="Ensembl"/>
        </authorList>
    </citation>
    <scope>IDENTIFICATION</scope>
</reference>
<evidence type="ECO:0000313" key="5">
    <source>
        <dbReference type="Ensembl" id="ENSEBUP00000014868.1"/>
    </source>
</evidence>
<dbReference type="Proteomes" id="UP000694388">
    <property type="component" value="Unplaced"/>
</dbReference>
<dbReference type="PANTHER" id="PTHR13817">
    <property type="entry name" value="TITIN"/>
    <property type="match status" value="1"/>
</dbReference>
<reference evidence="5" key="1">
    <citation type="submission" date="2025-08" db="UniProtKB">
        <authorList>
            <consortium name="Ensembl"/>
        </authorList>
    </citation>
    <scope>IDENTIFICATION</scope>
</reference>
<evidence type="ECO:0000313" key="6">
    <source>
        <dbReference type="Proteomes" id="UP000694388"/>
    </source>
</evidence>
<dbReference type="InterPro" id="IPR003961">
    <property type="entry name" value="FN3_dom"/>
</dbReference>
<evidence type="ECO:0000256" key="3">
    <source>
        <dbReference type="SAM" id="Phobius"/>
    </source>
</evidence>
<protein>
    <recommendedName>
        <fullName evidence="4">Fibronectin type-III domain-containing protein</fullName>
    </recommendedName>
</protein>
<keyword evidence="3" id="KW-0812">Transmembrane</keyword>
<dbReference type="InterPro" id="IPR050964">
    <property type="entry name" value="Striated_Muscle_Regulatory"/>
</dbReference>